<dbReference type="AlphaFoldDB" id="A0A4Z2FSA3"/>
<keyword evidence="3" id="KW-1185">Reference proteome</keyword>
<comment type="caution">
    <text evidence="2">The sequence shown here is derived from an EMBL/GenBank/DDBJ whole genome shotgun (WGS) entry which is preliminary data.</text>
</comment>
<evidence type="ECO:0000313" key="2">
    <source>
        <dbReference type="EMBL" id="TNN44086.1"/>
    </source>
</evidence>
<name>A0A4Z2FSA3_9TELE</name>
<accession>A0A4Z2FSA3</accession>
<sequence length="185" mass="20414">MVPWSSAASKPNTRRKPSWLAHARNLPSGEKANSLSAPSPTVQRSSGLRADLLLQWGAVVPQVFSTLYRYMLPLEWATRNKLSEPGTHRTHNKTPQCFIWVSPHENKHDFLSGGLRAPGLEFPQRRPGTGHSGTTHTTTTSTTLSVTLLNCNDIITHLVHADRGSYCITSHPNPDNGVDTSLHHE</sequence>
<reference evidence="2 3" key="1">
    <citation type="submission" date="2019-03" db="EMBL/GenBank/DDBJ databases">
        <title>First draft genome of Liparis tanakae, snailfish: a comprehensive survey of snailfish specific genes.</title>
        <authorList>
            <person name="Kim W."/>
            <person name="Song I."/>
            <person name="Jeong J.-H."/>
            <person name="Kim D."/>
            <person name="Kim S."/>
            <person name="Ryu S."/>
            <person name="Song J.Y."/>
            <person name="Lee S.K."/>
        </authorList>
    </citation>
    <scope>NUCLEOTIDE SEQUENCE [LARGE SCALE GENOMIC DNA]</scope>
    <source>
        <tissue evidence="2">Muscle</tissue>
    </source>
</reference>
<protein>
    <submittedName>
        <fullName evidence="2">Uncharacterized protein</fullName>
    </submittedName>
</protein>
<dbReference type="Proteomes" id="UP000314294">
    <property type="component" value="Unassembled WGS sequence"/>
</dbReference>
<evidence type="ECO:0000256" key="1">
    <source>
        <dbReference type="SAM" id="MobiDB-lite"/>
    </source>
</evidence>
<dbReference type="EMBL" id="SRLO01000924">
    <property type="protein sequence ID" value="TNN44086.1"/>
    <property type="molecule type" value="Genomic_DNA"/>
</dbReference>
<feature type="compositionally biased region" description="Polar residues" evidence="1">
    <location>
        <begin position="1"/>
        <end position="11"/>
    </location>
</feature>
<feature type="region of interest" description="Disordered" evidence="1">
    <location>
        <begin position="1"/>
        <end position="20"/>
    </location>
</feature>
<evidence type="ECO:0000313" key="3">
    <source>
        <dbReference type="Proteomes" id="UP000314294"/>
    </source>
</evidence>
<proteinExistence type="predicted"/>
<gene>
    <name evidence="2" type="ORF">EYF80_045712</name>
</gene>
<organism evidence="2 3">
    <name type="scientific">Liparis tanakae</name>
    <name type="common">Tanaka's snailfish</name>
    <dbReference type="NCBI Taxonomy" id="230148"/>
    <lineage>
        <taxon>Eukaryota</taxon>
        <taxon>Metazoa</taxon>
        <taxon>Chordata</taxon>
        <taxon>Craniata</taxon>
        <taxon>Vertebrata</taxon>
        <taxon>Euteleostomi</taxon>
        <taxon>Actinopterygii</taxon>
        <taxon>Neopterygii</taxon>
        <taxon>Teleostei</taxon>
        <taxon>Neoteleostei</taxon>
        <taxon>Acanthomorphata</taxon>
        <taxon>Eupercaria</taxon>
        <taxon>Perciformes</taxon>
        <taxon>Cottioidei</taxon>
        <taxon>Cottales</taxon>
        <taxon>Liparidae</taxon>
        <taxon>Liparis</taxon>
    </lineage>
</organism>